<name>A0A7X1XYL8_9PSED</name>
<comment type="caution">
    <text evidence="1">The sequence shown here is derived from an EMBL/GenBank/DDBJ whole genome shotgun (WGS) entry which is preliminary data.</text>
</comment>
<evidence type="ECO:0000313" key="1">
    <source>
        <dbReference type="EMBL" id="MQU25873.1"/>
    </source>
</evidence>
<protein>
    <submittedName>
        <fullName evidence="1">Uncharacterized protein</fullName>
    </submittedName>
</protein>
<organism evidence="1 2">
    <name type="scientific">Pseudomonas helleri</name>
    <dbReference type="NCBI Taxonomy" id="1608996"/>
    <lineage>
        <taxon>Bacteria</taxon>
        <taxon>Pseudomonadati</taxon>
        <taxon>Pseudomonadota</taxon>
        <taxon>Gammaproteobacteria</taxon>
        <taxon>Pseudomonadales</taxon>
        <taxon>Pseudomonadaceae</taxon>
        <taxon>Pseudomonas</taxon>
    </lineage>
</organism>
<sequence>MNLHYDVAFDNTPLALPVEIKVEGDRVMVAIGEVPDVGLSLSPAGGGLEAIMATILDPLAEKLVGDNVGSLDDMLGDKAYELTKLNSFEFGNMVMSAKSLSTGGHSVDGKPVLKIIPVLSIAPIHASAHAVQINKVDHHGY</sequence>
<gene>
    <name evidence="1" type="ORF">GHO29_05175</name>
</gene>
<proteinExistence type="predicted"/>
<reference evidence="1 2" key="1">
    <citation type="submission" date="2019-10" db="EMBL/GenBank/DDBJ databases">
        <title>Evaluation of single-gene subtyping targets for Pseudomonas.</title>
        <authorList>
            <person name="Reichler S.J."/>
            <person name="Orsi R.H."/>
            <person name="Wiedmann M."/>
            <person name="Martin N.H."/>
            <person name="Murphy S.I."/>
        </authorList>
    </citation>
    <scope>NUCLEOTIDE SEQUENCE [LARGE SCALE GENOMIC DNA]</scope>
    <source>
        <strain evidence="1 2">FSL R10-1984</strain>
    </source>
</reference>
<dbReference type="AlphaFoldDB" id="A0A7X1XYL8"/>
<dbReference type="RefSeq" id="WP_153377789.1">
    <property type="nucleotide sequence ID" value="NZ_JBITTT010000002.1"/>
</dbReference>
<dbReference type="EMBL" id="WIVW01000003">
    <property type="protein sequence ID" value="MQU25873.1"/>
    <property type="molecule type" value="Genomic_DNA"/>
</dbReference>
<accession>A0A7X1XYL8</accession>
<dbReference type="Proteomes" id="UP000437970">
    <property type="component" value="Unassembled WGS sequence"/>
</dbReference>
<evidence type="ECO:0000313" key="2">
    <source>
        <dbReference type="Proteomes" id="UP000437970"/>
    </source>
</evidence>